<dbReference type="AlphaFoldDB" id="A0A8D5JQK5"/>
<dbReference type="KEGG" id="dbk:DGMP_32330"/>
<protein>
    <submittedName>
        <fullName evidence="1">Uncharacterized protein</fullName>
    </submittedName>
</protein>
<name>A0A8D5JQK5_9BACT</name>
<dbReference type="EMBL" id="AP024086">
    <property type="protein sequence ID" value="BCL62540.1"/>
    <property type="molecule type" value="Genomic_DNA"/>
</dbReference>
<reference evidence="1" key="1">
    <citation type="submission" date="2020-09" db="EMBL/GenBank/DDBJ databases">
        <title>Desulfogranum mesoprofundum gen. nov., sp. nov., a novel mesophilic, sulfate-reducing chemolithoautotroph isolated from a deep-sea hydrothermal vent chimney in the Suiyo Seamount.</title>
        <authorList>
            <person name="Hashimoto Y."/>
            <person name="Nakagawa S."/>
        </authorList>
    </citation>
    <scope>NUCLEOTIDE SEQUENCE</scope>
    <source>
        <strain evidence="1">KT2</strain>
    </source>
</reference>
<keyword evidence="2" id="KW-1185">Reference proteome</keyword>
<sequence>MELLVIKDGESYFRFRDNTALPCNMAKASVFPLEQIEKVRKLVEKLHQEGKMEAIIMQLTIHEKIYQED</sequence>
<organism evidence="1 2">
    <name type="scientific">Desulfomarina profundi</name>
    <dbReference type="NCBI Taxonomy" id="2772557"/>
    <lineage>
        <taxon>Bacteria</taxon>
        <taxon>Pseudomonadati</taxon>
        <taxon>Thermodesulfobacteriota</taxon>
        <taxon>Desulfobulbia</taxon>
        <taxon>Desulfobulbales</taxon>
        <taxon>Desulfobulbaceae</taxon>
        <taxon>Desulfomarina</taxon>
    </lineage>
</organism>
<evidence type="ECO:0000313" key="2">
    <source>
        <dbReference type="Proteomes" id="UP000826725"/>
    </source>
</evidence>
<accession>A0A8D5JQK5</accession>
<dbReference type="Proteomes" id="UP000826725">
    <property type="component" value="Chromosome"/>
</dbReference>
<gene>
    <name evidence="1" type="ORF">DGMP_32330</name>
</gene>
<dbReference type="RefSeq" id="WP_228854888.1">
    <property type="nucleotide sequence ID" value="NZ_AP024086.1"/>
</dbReference>
<evidence type="ECO:0000313" key="1">
    <source>
        <dbReference type="EMBL" id="BCL62540.1"/>
    </source>
</evidence>
<proteinExistence type="predicted"/>